<protein>
    <submittedName>
        <fullName evidence="1">Uncharacterized protein</fullName>
    </submittedName>
</protein>
<dbReference type="Proteomes" id="UP000579531">
    <property type="component" value="Unassembled WGS sequence"/>
</dbReference>
<organism evidence="1 2">
    <name type="scientific">Streptomyces collinus</name>
    <dbReference type="NCBI Taxonomy" id="42684"/>
    <lineage>
        <taxon>Bacteria</taxon>
        <taxon>Bacillati</taxon>
        <taxon>Actinomycetota</taxon>
        <taxon>Actinomycetes</taxon>
        <taxon>Kitasatosporales</taxon>
        <taxon>Streptomycetaceae</taxon>
        <taxon>Streptomyces</taxon>
    </lineage>
</organism>
<gene>
    <name evidence="1" type="ORF">HNR72_007163</name>
</gene>
<evidence type="ECO:0000313" key="1">
    <source>
        <dbReference type="EMBL" id="MBB5816135.1"/>
    </source>
</evidence>
<sequence length="196" mass="19793">MVAALGTGEPADRTGVDHQLAVTGLARCLADADQTAVEPFLYLQQDHVVLGIAHVPLFGDGRQAVGIGRGRGHEVAVAGAGVLLEDVPEDVVAAARVQGPDDGGKADGAPAEVGAAPERPVGVDEFDQRVQDPPALPLGNQALVQRERLGGLRRPGTTPAADGGVPAEPRVIEGVVKDVPDGGGEAAVLGRVGVTP</sequence>
<dbReference type="AlphaFoldDB" id="A0AA89QCI3"/>
<keyword evidence="2" id="KW-1185">Reference proteome</keyword>
<evidence type="ECO:0000313" key="2">
    <source>
        <dbReference type="Proteomes" id="UP000579531"/>
    </source>
</evidence>
<comment type="caution">
    <text evidence="1">The sequence shown here is derived from an EMBL/GenBank/DDBJ whole genome shotgun (WGS) entry which is preliminary data.</text>
</comment>
<reference evidence="1 2" key="1">
    <citation type="submission" date="2020-08" db="EMBL/GenBank/DDBJ databases">
        <title>Sequencing the genomes of 1000 actinobacteria strains.</title>
        <authorList>
            <person name="Klenk H.-P."/>
        </authorList>
    </citation>
    <scope>NUCLEOTIDE SEQUENCE [LARGE SCALE GENOMIC DNA]</scope>
    <source>
        <strain evidence="1 2">DSM 40129</strain>
    </source>
</reference>
<accession>A0AA89QCI3</accession>
<proteinExistence type="predicted"/>
<name>A0AA89QCI3_STRCU</name>
<dbReference type="EMBL" id="JACHLX010000001">
    <property type="protein sequence ID" value="MBB5816135.1"/>
    <property type="molecule type" value="Genomic_DNA"/>
</dbReference>